<comment type="subcellular location">
    <subcellularLocation>
        <location evidence="1">Cytoplasm</location>
    </subcellularLocation>
</comment>
<keyword evidence="8" id="KW-1185">Reference proteome</keyword>
<dbReference type="Gene3D" id="3.30.2130.30">
    <property type="match status" value="2"/>
</dbReference>
<evidence type="ECO:0000313" key="8">
    <source>
        <dbReference type="Proteomes" id="UP000225706"/>
    </source>
</evidence>
<evidence type="ECO:0000256" key="2">
    <source>
        <dbReference type="ARBA" id="ARBA00022603"/>
    </source>
</evidence>
<keyword evidence="4" id="KW-0694">RNA-binding</keyword>
<reference evidence="8" key="1">
    <citation type="journal article" date="2017" name="bioRxiv">
        <title>Comparative analysis of the genomes of Stylophora pistillata and Acropora digitifera provides evidence for extensive differences between species of corals.</title>
        <authorList>
            <person name="Voolstra C.R."/>
            <person name="Li Y."/>
            <person name="Liew Y.J."/>
            <person name="Baumgarten S."/>
            <person name="Zoccola D."/>
            <person name="Flot J.-F."/>
            <person name="Tambutte S."/>
            <person name="Allemand D."/>
            <person name="Aranda M."/>
        </authorList>
    </citation>
    <scope>NUCLEOTIDE SEQUENCE [LARGE SCALE GENOMIC DNA]</scope>
</reference>
<dbReference type="FunFam" id="3.40.50.150:FF:000073">
    <property type="entry name" value="THUMP domain containing 3"/>
    <property type="match status" value="1"/>
</dbReference>
<dbReference type="EMBL" id="LSMT01000259">
    <property type="protein sequence ID" value="PFX21873.1"/>
    <property type="molecule type" value="Genomic_DNA"/>
</dbReference>
<evidence type="ECO:0000256" key="1">
    <source>
        <dbReference type="ARBA" id="ARBA00004496"/>
    </source>
</evidence>
<dbReference type="AlphaFoldDB" id="A0A2B4RYL3"/>
<evidence type="ECO:0000259" key="6">
    <source>
        <dbReference type="PROSITE" id="PS51165"/>
    </source>
</evidence>
<evidence type="ECO:0000256" key="5">
    <source>
        <dbReference type="SAM" id="MobiDB-lite"/>
    </source>
</evidence>
<sequence>MADGVSVLCATVTTGLESVAVKECKEKLGSKYIREARGRIYFDIPTNSFTELKSLRSVEHLFVVVKEFQEDNSEGFDCYSPDILEKLYKLPQNLDWNSSLFLWKQFKGHSGPIFENESDVLHCHRDGFVSSKEGDESLAEELENEREAPAKRMKHTNENSGEQKASEEDGSGATVLPSSVDLGETSTSTSTNPLEVEDQMVLPKFRVTCTRTGDNHSFSSQEAAAKFGGGINDGFGWRVDLSHPDIEVLLNIVDNSVVIGIALTKESRGKRNIAHFGPTTLKSSIAYCMLSLADIKPGDVVCDPMCGGGSIPIEGALNWPTSFHLCGDHHDLAPARTLANVQNLVEQQLEKKKSLPLDIFQWDVCNLPLKSNSIDVFISDLPFGKKSGSKHENWKLYPRALQEMARVCSVGSARAVLLTQDKKVMWKVLNSSRQWKKDFTLWINIGGLKAGIYVLTRTKQ</sequence>
<feature type="region of interest" description="Disordered" evidence="5">
    <location>
        <begin position="132"/>
        <end position="192"/>
    </location>
</feature>
<dbReference type="InterPro" id="IPR000241">
    <property type="entry name" value="RlmKL-like_Mtase"/>
</dbReference>
<name>A0A2B4RYL3_STYPI</name>
<comment type="caution">
    <text evidence="7">The sequence shown here is derived from an EMBL/GenBank/DDBJ whole genome shotgun (WGS) entry which is preliminary data.</text>
</comment>
<dbReference type="PANTHER" id="PTHR14911:SF13">
    <property type="entry name" value="TRNA (GUANINE(6)-N2)-METHYLTRANSFERASE THUMP3"/>
    <property type="match status" value="1"/>
</dbReference>
<accession>A0A2B4RYL3</accession>
<dbReference type="PANTHER" id="PTHR14911">
    <property type="entry name" value="THUMP DOMAIN-CONTAINING"/>
    <property type="match status" value="1"/>
</dbReference>
<keyword evidence="2" id="KW-0808">Transferase</keyword>
<keyword evidence="2" id="KW-0489">Methyltransferase</keyword>
<dbReference type="Gene3D" id="3.40.50.150">
    <property type="entry name" value="Vaccinia Virus protein VP39"/>
    <property type="match status" value="1"/>
</dbReference>
<keyword evidence="3" id="KW-0819">tRNA processing</keyword>
<dbReference type="GO" id="GO:0003723">
    <property type="term" value="F:RNA binding"/>
    <property type="evidence" value="ECO:0007669"/>
    <property type="project" value="UniProtKB-UniRule"/>
</dbReference>
<organism evidence="7 8">
    <name type="scientific">Stylophora pistillata</name>
    <name type="common">Smooth cauliflower coral</name>
    <dbReference type="NCBI Taxonomy" id="50429"/>
    <lineage>
        <taxon>Eukaryota</taxon>
        <taxon>Metazoa</taxon>
        <taxon>Cnidaria</taxon>
        <taxon>Anthozoa</taxon>
        <taxon>Hexacorallia</taxon>
        <taxon>Scleractinia</taxon>
        <taxon>Astrocoeniina</taxon>
        <taxon>Pocilloporidae</taxon>
        <taxon>Stylophora</taxon>
    </lineage>
</organism>
<dbReference type="Proteomes" id="UP000225706">
    <property type="component" value="Unassembled WGS sequence"/>
</dbReference>
<gene>
    <name evidence="7" type="primary">THUMPD3</name>
    <name evidence="7" type="ORF">AWC38_SpisGene13609</name>
</gene>
<proteinExistence type="predicted"/>
<dbReference type="CDD" id="cd11715">
    <property type="entry name" value="THUMP_AdoMetMT"/>
    <property type="match status" value="1"/>
</dbReference>
<dbReference type="SMART" id="SM00981">
    <property type="entry name" value="THUMP"/>
    <property type="match status" value="1"/>
</dbReference>
<evidence type="ECO:0000313" key="7">
    <source>
        <dbReference type="EMBL" id="PFX21873.1"/>
    </source>
</evidence>
<evidence type="ECO:0000256" key="3">
    <source>
        <dbReference type="ARBA" id="ARBA00022694"/>
    </source>
</evidence>
<evidence type="ECO:0000256" key="4">
    <source>
        <dbReference type="PROSITE-ProRule" id="PRU00529"/>
    </source>
</evidence>
<dbReference type="GO" id="GO:0005737">
    <property type="term" value="C:cytoplasm"/>
    <property type="evidence" value="ECO:0007669"/>
    <property type="project" value="UniProtKB-SubCell"/>
</dbReference>
<dbReference type="InterPro" id="IPR004114">
    <property type="entry name" value="THUMP_dom"/>
</dbReference>
<dbReference type="OrthoDB" id="47730at2759"/>
<feature type="domain" description="THUMP" evidence="6">
    <location>
        <begin position="132"/>
        <end position="263"/>
    </location>
</feature>
<dbReference type="GO" id="GO:0030488">
    <property type="term" value="P:tRNA methylation"/>
    <property type="evidence" value="ECO:0007669"/>
    <property type="project" value="TreeGrafter"/>
</dbReference>
<dbReference type="Pfam" id="PF01170">
    <property type="entry name" value="UPF0020"/>
    <property type="match status" value="1"/>
</dbReference>
<dbReference type="GO" id="GO:0043527">
    <property type="term" value="C:tRNA methyltransferase complex"/>
    <property type="evidence" value="ECO:0007669"/>
    <property type="project" value="UniProtKB-ARBA"/>
</dbReference>
<dbReference type="SUPFAM" id="SSF143437">
    <property type="entry name" value="THUMP domain-like"/>
    <property type="match status" value="1"/>
</dbReference>
<dbReference type="STRING" id="50429.A0A2B4RYL3"/>
<dbReference type="Pfam" id="PF02926">
    <property type="entry name" value="THUMP"/>
    <property type="match status" value="1"/>
</dbReference>
<dbReference type="GO" id="GO:0016423">
    <property type="term" value="F:tRNA (guanine) methyltransferase activity"/>
    <property type="evidence" value="ECO:0007669"/>
    <property type="project" value="TreeGrafter"/>
</dbReference>
<protein>
    <submittedName>
        <fullName evidence="7">THUMP domain-containing protein 3</fullName>
    </submittedName>
</protein>
<dbReference type="InterPro" id="IPR029063">
    <property type="entry name" value="SAM-dependent_MTases_sf"/>
</dbReference>
<dbReference type="SUPFAM" id="SSF53335">
    <property type="entry name" value="S-adenosyl-L-methionine-dependent methyltransferases"/>
    <property type="match status" value="1"/>
</dbReference>
<dbReference type="PROSITE" id="PS51165">
    <property type="entry name" value="THUMP"/>
    <property type="match status" value="1"/>
</dbReference>